<feature type="compositionally biased region" description="Acidic residues" evidence="1">
    <location>
        <begin position="171"/>
        <end position="182"/>
    </location>
</feature>
<dbReference type="SUPFAM" id="SSF54495">
    <property type="entry name" value="UBC-like"/>
    <property type="match status" value="1"/>
</dbReference>
<dbReference type="InterPro" id="IPR002083">
    <property type="entry name" value="MATH/TRAF_dom"/>
</dbReference>
<name>A0AA35ZXQ8_LACSI</name>
<dbReference type="EMBL" id="OX465084">
    <property type="protein sequence ID" value="CAI9300303.1"/>
    <property type="molecule type" value="Genomic_DNA"/>
</dbReference>
<dbReference type="SUPFAM" id="SSF49599">
    <property type="entry name" value="TRAF domain-like"/>
    <property type="match status" value="1"/>
</dbReference>
<protein>
    <submittedName>
        <fullName evidence="2">Uncharacterized protein</fullName>
    </submittedName>
</protein>
<sequence>MCLHCFHHHSTDTRGYKRFYRRQLLETLDYLKDDCLKINCTVGMVVSATDCPRRCYTSFYRDELTDKLVASSSSREQTVFNTVVAKLLAAVDRYDLTRLKRICESRLYKDLLNVFEVFLPQLLLYPNPSDLLNGDAESLMIKDKEQYEKKVKEYCELYEKKENINGNTLGDESDENESNEDISDGKSESSEEDVAGNADP</sequence>
<dbReference type="InterPro" id="IPR016135">
    <property type="entry name" value="UBQ-conjugating_enzyme/RWD"/>
</dbReference>
<proteinExistence type="predicted"/>
<organism evidence="2 3">
    <name type="scientific">Lactuca saligna</name>
    <name type="common">Willowleaf lettuce</name>
    <dbReference type="NCBI Taxonomy" id="75948"/>
    <lineage>
        <taxon>Eukaryota</taxon>
        <taxon>Viridiplantae</taxon>
        <taxon>Streptophyta</taxon>
        <taxon>Embryophyta</taxon>
        <taxon>Tracheophyta</taxon>
        <taxon>Spermatophyta</taxon>
        <taxon>Magnoliopsida</taxon>
        <taxon>eudicotyledons</taxon>
        <taxon>Gunneridae</taxon>
        <taxon>Pentapetalae</taxon>
        <taxon>asterids</taxon>
        <taxon>campanulids</taxon>
        <taxon>Asterales</taxon>
        <taxon>Asteraceae</taxon>
        <taxon>Cichorioideae</taxon>
        <taxon>Cichorieae</taxon>
        <taxon>Lactucinae</taxon>
        <taxon>Lactuca</taxon>
    </lineage>
</organism>
<evidence type="ECO:0000313" key="3">
    <source>
        <dbReference type="Proteomes" id="UP001177003"/>
    </source>
</evidence>
<gene>
    <name evidence="2" type="ORF">LSALG_LOCUS38954</name>
</gene>
<reference evidence="2" key="1">
    <citation type="submission" date="2023-04" db="EMBL/GenBank/DDBJ databases">
        <authorList>
            <person name="Vijverberg K."/>
            <person name="Xiong W."/>
            <person name="Schranz E."/>
        </authorList>
    </citation>
    <scope>NUCLEOTIDE SEQUENCE</scope>
</reference>
<dbReference type="Proteomes" id="UP001177003">
    <property type="component" value="Chromosome 8"/>
</dbReference>
<evidence type="ECO:0000256" key="1">
    <source>
        <dbReference type="SAM" id="MobiDB-lite"/>
    </source>
</evidence>
<dbReference type="GO" id="GO:0016567">
    <property type="term" value="P:protein ubiquitination"/>
    <property type="evidence" value="ECO:0007669"/>
    <property type="project" value="InterPro"/>
</dbReference>
<dbReference type="AlphaFoldDB" id="A0AA35ZXQ8"/>
<dbReference type="PANTHER" id="PTHR26379">
    <property type="entry name" value="BTB/POZ AND MATH DOMAIN-CONTAINING PROTEIN 1"/>
    <property type="match status" value="1"/>
</dbReference>
<dbReference type="Gene3D" id="3.10.110.10">
    <property type="entry name" value="Ubiquitin Conjugating Enzyme"/>
    <property type="match status" value="1"/>
</dbReference>
<evidence type="ECO:0000313" key="2">
    <source>
        <dbReference type="EMBL" id="CAI9300303.1"/>
    </source>
</evidence>
<dbReference type="PANTHER" id="PTHR26379:SF415">
    <property type="entry name" value="CHROMATIN REMODELING &amp; TRANSCRIPTION REGULATOR BTB-POZ-MATH FAMILY"/>
    <property type="match status" value="1"/>
</dbReference>
<dbReference type="CDD" id="cd00121">
    <property type="entry name" value="MATH"/>
    <property type="match status" value="1"/>
</dbReference>
<feature type="region of interest" description="Disordered" evidence="1">
    <location>
        <begin position="165"/>
        <end position="200"/>
    </location>
</feature>
<dbReference type="InterPro" id="IPR045005">
    <property type="entry name" value="BPM1-6"/>
</dbReference>
<accession>A0AA35ZXQ8</accession>
<keyword evidence="3" id="KW-1185">Reference proteome</keyword>